<dbReference type="EMBL" id="JAAAMV010000009">
    <property type="protein sequence ID" value="NBD24716.1"/>
    <property type="molecule type" value="Genomic_DNA"/>
</dbReference>
<evidence type="ECO:0000256" key="1">
    <source>
        <dbReference type="ARBA" id="ARBA00004141"/>
    </source>
</evidence>
<evidence type="ECO:0000256" key="4">
    <source>
        <dbReference type="ARBA" id="ARBA00022692"/>
    </source>
</evidence>
<keyword evidence="5 7" id="KW-1133">Transmembrane helix</keyword>
<comment type="caution">
    <text evidence="9">The sequence shown here is derived from an EMBL/GenBank/DDBJ whole genome shotgun (WGS) entry which is preliminary data.</text>
</comment>
<proteinExistence type="predicted"/>
<evidence type="ECO:0000256" key="3">
    <source>
        <dbReference type="ARBA" id="ARBA00022679"/>
    </source>
</evidence>
<name>A0ABW9XQM8_9BACL</name>
<evidence type="ECO:0000256" key="6">
    <source>
        <dbReference type="ARBA" id="ARBA00023136"/>
    </source>
</evidence>
<dbReference type="PANTHER" id="PTHR31595">
    <property type="entry name" value="LONG-CHAIN-ALCOHOL O-FATTY-ACYLTRANSFERASE 3-RELATED"/>
    <property type="match status" value="1"/>
</dbReference>
<protein>
    <recommendedName>
        <fullName evidence="8">Wax synthase domain-containing protein</fullName>
    </recommendedName>
</protein>
<keyword evidence="3" id="KW-0808">Transferase</keyword>
<evidence type="ECO:0000256" key="2">
    <source>
        <dbReference type="ARBA" id="ARBA00005179"/>
    </source>
</evidence>
<evidence type="ECO:0000256" key="5">
    <source>
        <dbReference type="ARBA" id="ARBA00022989"/>
    </source>
</evidence>
<dbReference type="Pfam" id="PF13813">
    <property type="entry name" value="MBOAT_2"/>
    <property type="match status" value="1"/>
</dbReference>
<keyword evidence="4 7" id="KW-0812">Transmembrane</keyword>
<dbReference type="PANTHER" id="PTHR31595:SF57">
    <property type="entry name" value="OS04G0481900 PROTEIN"/>
    <property type="match status" value="1"/>
</dbReference>
<accession>A0ABW9XQM8</accession>
<feature type="transmembrane region" description="Helical" evidence="7">
    <location>
        <begin position="121"/>
        <end position="139"/>
    </location>
</feature>
<evidence type="ECO:0000313" key="9">
    <source>
        <dbReference type="EMBL" id="NBD24716.1"/>
    </source>
</evidence>
<dbReference type="RefSeq" id="WP_161743534.1">
    <property type="nucleotide sequence ID" value="NZ_JAAAMV010000009.1"/>
</dbReference>
<gene>
    <name evidence="9" type="ORF">GT019_12605</name>
</gene>
<comment type="subcellular location">
    <subcellularLocation>
        <location evidence="1">Membrane</location>
        <topology evidence="1">Multi-pass membrane protein</topology>
    </subcellularLocation>
</comment>
<dbReference type="InterPro" id="IPR032805">
    <property type="entry name" value="Wax_synthase_dom"/>
</dbReference>
<sequence length="324" mass="35529">MIAGIVWLLASLPAAGFQVARLRSLGLKRLLAWTAAILAVAIADMAAAGYPATVRMLAIIGVLLYGMKSVVYIEWTSRTGRYLSWRRWIAFHLWFGMRPEAFARRAAAPYGDAVGYIRSGAWRFAAGLVLTVLAAQPWIPLPAEPGAARSLGSIMAVLPLLAGLSLMLHFGLFTIVAGLWRLAGFDCRRQFRNPLLSRSLGEFWSRRWNLAFSDMTAIGAYRPLSLVWGRTAARFAAFAFSGILHELAISLPVRQGFGGPAVYFLLHGAAVSFESLLERSGKPLSAVPGLGRAWTLTWLILPLPLLFHPAFLQEIVLPLVARFK</sequence>
<evidence type="ECO:0000256" key="7">
    <source>
        <dbReference type="SAM" id="Phobius"/>
    </source>
</evidence>
<evidence type="ECO:0000259" key="8">
    <source>
        <dbReference type="Pfam" id="PF13813"/>
    </source>
</evidence>
<feature type="transmembrane region" description="Helical" evidence="7">
    <location>
        <begin position="151"/>
        <end position="180"/>
    </location>
</feature>
<keyword evidence="10" id="KW-1185">Reference proteome</keyword>
<feature type="transmembrane region" description="Helical" evidence="7">
    <location>
        <begin position="32"/>
        <end position="65"/>
    </location>
</feature>
<feature type="domain" description="Wax synthase" evidence="8">
    <location>
        <begin position="189"/>
        <end position="254"/>
    </location>
</feature>
<reference evidence="9 10" key="1">
    <citation type="submission" date="2020-01" db="EMBL/GenBank/DDBJ databases">
        <title>Paenibacillus soybeanensis sp. nov. isolated from the nodules of soybean (Glycine max(L.) Merr).</title>
        <authorList>
            <person name="Wang H."/>
        </authorList>
    </citation>
    <scope>NUCLEOTIDE SEQUENCE [LARGE SCALE GENOMIC DNA]</scope>
    <source>
        <strain evidence="9 10">T1</strain>
    </source>
</reference>
<comment type="pathway">
    <text evidence="2">Secondary metabolite biosynthesis.</text>
</comment>
<evidence type="ECO:0000313" key="10">
    <source>
        <dbReference type="Proteomes" id="UP000665561"/>
    </source>
</evidence>
<dbReference type="InterPro" id="IPR044851">
    <property type="entry name" value="Wax_synthase"/>
</dbReference>
<keyword evidence="6 7" id="KW-0472">Membrane</keyword>
<organism evidence="9 10">
    <name type="scientific">Paenibacillus glycinis</name>
    <dbReference type="NCBI Taxonomy" id="2697035"/>
    <lineage>
        <taxon>Bacteria</taxon>
        <taxon>Bacillati</taxon>
        <taxon>Bacillota</taxon>
        <taxon>Bacilli</taxon>
        <taxon>Bacillales</taxon>
        <taxon>Paenibacillaceae</taxon>
        <taxon>Paenibacillus</taxon>
    </lineage>
</organism>
<dbReference type="Proteomes" id="UP000665561">
    <property type="component" value="Unassembled WGS sequence"/>
</dbReference>